<evidence type="ECO:0000256" key="1">
    <source>
        <dbReference type="ARBA" id="ARBA00008779"/>
    </source>
</evidence>
<dbReference type="Gene3D" id="3.40.720.10">
    <property type="entry name" value="Alkaline Phosphatase, subunit A"/>
    <property type="match status" value="1"/>
</dbReference>
<organism evidence="4 5">
    <name type="scientific">Alteraurantiacibacter aquimixticola</name>
    <dbReference type="NCBI Taxonomy" id="2489173"/>
    <lineage>
        <taxon>Bacteria</taxon>
        <taxon>Pseudomonadati</taxon>
        <taxon>Pseudomonadota</taxon>
        <taxon>Alphaproteobacteria</taxon>
        <taxon>Sphingomonadales</taxon>
        <taxon>Erythrobacteraceae</taxon>
        <taxon>Alteraurantiacibacter</taxon>
    </lineage>
</organism>
<evidence type="ECO:0000259" key="3">
    <source>
        <dbReference type="Pfam" id="PF00884"/>
    </source>
</evidence>
<dbReference type="PANTHER" id="PTHR42693">
    <property type="entry name" value="ARYLSULFATASE FAMILY MEMBER"/>
    <property type="match status" value="1"/>
</dbReference>
<evidence type="ECO:0000313" key="4">
    <source>
        <dbReference type="EMBL" id="TIX51502.1"/>
    </source>
</evidence>
<dbReference type="AlphaFoldDB" id="A0A4T3F726"/>
<evidence type="ECO:0000256" key="2">
    <source>
        <dbReference type="ARBA" id="ARBA00022801"/>
    </source>
</evidence>
<reference evidence="4 5" key="1">
    <citation type="submission" date="2019-04" db="EMBL/GenBank/DDBJ databases">
        <title>Altererythrobacter aquimixticola sp. nov., isolated from sediment of junction between the ocean and a freshwater spring.</title>
        <authorList>
            <person name="Yoon J.-H."/>
        </authorList>
    </citation>
    <scope>NUCLEOTIDE SEQUENCE [LARGE SCALE GENOMIC DNA]</scope>
    <source>
        <strain evidence="4 5">SSKS-13</strain>
    </source>
</reference>
<dbReference type="GO" id="GO:0004065">
    <property type="term" value="F:arylsulfatase activity"/>
    <property type="evidence" value="ECO:0007669"/>
    <property type="project" value="TreeGrafter"/>
</dbReference>
<keyword evidence="2" id="KW-0378">Hydrolase</keyword>
<name>A0A4T3F726_9SPHN</name>
<dbReference type="InterPro" id="IPR050738">
    <property type="entry name" value="Sulfatase"/>
</dbReference>
<dbReference type="Proteomes" id="UP000309389">
    <property type="component" value="Unassembled WGS sequence"/>
</dbReference>
<dbReference type="Pfam" id="PF00884">
    <property type="entry name" value="Sulfatase"/>
    <property type="match status" value="1"/>
</dbReference>
<dbReference type="EMBL" id="SSHH01000001">
    <property type="protein sequence ID" value="TIX51502.1"/>
    <property type="molecule type" value="Genomic_DNA"/>
</dbReference>
<dbReference type="InterPro" id="IPR000917">
    <property type="entry name" value="Sulfatase_N"/>
</dbReference>
<gene>
    <name evidence="4" type="ORF">E5222_03335</name>
</gene>
<accession>A0A4T3F726</accession>
<comment type="caution">
    <text evidence="4">The sequence shown here is derived from an EMBL/GenBank/DDBJ whole genome shotgun (WGS) entry which is preliminary data.</text>
</comment>
<dbReference type="InterPro" id="IPR017850">
    <property type="entry name" value="Alkaline_phosphatase_core_sf"/>
</dbReference>
<evidence type="ECO:0000313" key="5">
    <source>
        <dbReference type="Proteomes" id="UP000309389"/>
    </source>
</evidence>
<dbReference type="SUPFAM" id="SSF53649">
    <property type="entry name" value="Alkaline phosphatase-like"/>
    <property type="match status" value="1"/>
</dbReference>
<sequence length="556" mass="59750">MIRRPGPHSGAGDKEGREHMLHTVSKLAMACAMGASVATMPAMAQSAGEQRPNILLIIADDVGLDATTGMYPGIEQEMLEAYGPEGLDHPGYLNIEGNPASTPVLDQLARDGMVFFNAWAQPFCSPTRASLLTGLYARNTNVATYADALSQRHDSFVRDLAMDGSYVTAAFGKWHMAGLPSQNGPDYPGMKPKEAGFDLFVGNMHAALPTFWDYETQMQDSGTPPGEWRSYTAGPAELPGIAPSTYAAVHKGRDTIDWIRAQEASDPDRPWFAWMAFNLAHATIIQQPSAMMIPNADTLDDATRAEIDACGGEYGTQNVGDCSPYAQLRAMTNSMDTIIGRVLDEVDRLDPNTIVIFVGDNGTPMYGRPGLDFIDNLYITREGRGKGSAFESGARVQLAVRGPGIAPGTSSDEITHVADLFPTILELAGLAVPAEVANSDGSASIPLDGVSIAPILHGEAEHVRDPLRGFVITESTNLMRDGQMVVGVRNAGYKVVCVDDAGNCLLYDMKRDPLEEYPLDQPASCPDALAGEESSPGWSFCYLQDIAAQRSILAQR</sequence>
<comment type="similarity">
    <text evidence="1">Belongs to the sulfatase family.</text>
</comment>
<dbReference type="OrthoDB" id="9795675at2"/>
<keyword evidence="5" id="KW-1185">Reference proteome</keyword>
<feature type="domain" description="Sulfatase N-terminal" evidence="3">
    <location>
        <begin position="52"/>
        <end position="429"/>
    </location>
</feature>
<dbReference type="PANTHER" id="PTHR42693:SF53">
    <property type="entry name" value="ENDO-4-O-SULFATASE"/>
    <property type="match status" value="1"/>
</dbReference>
<protein>
    <recommendedName>
        <fullName evidence="3">Sulfatase N-terminal domain-containing protein</fullName>
    </recommendedName>
</protein>
<proteinExistence type="inferred from homology"/>
<dbReference type="RefSeq" id="WP_136692288.1">
    <property type="nucleotide sequence ID" value="NZ_SSHH01000001.1"/>
</dbReference>